<dbReference type="GO" id="GO:0005509">
    <property type="term" value="F:calcium ion binding"/>
    <property type="evidence" value="ECO:0007669"/>
    <property type="project" value="InterPro"/>
</dbReference>
<dbReference type="EMBL" id="AMQN01000373">
    <property type="status" value="NOT_ANNOTATED_CDS"/>
    <property type="molecule type" value="Genomic_DNA"/>
</dbReference>
<keyword evidence="1" id="KW-0106">Calcium</keyword>
<evidence type="ECO:0000256" key="1">
    <source>
        <dbReference type="ARBA" id="ARBA00022837"/>
    </source>
</evidence>
<reference evidence="5" key="3">
    <citation type="submission" date="2015-06" db="UniProtKB">
        <authorList>
            <consortium name="EnsemblMetazoa"/>
        </authorList>
    </citation>
    <scope>IDENTIFICATION</scope>
</reference>
<feature type="signal peptide" evidence="2">
    <location>
        <begin position="1"/>
        <end position="25"/>
    </location>
</feature>
<gene>
    <name evidence="4" type="ORF">CAPTEDRAFT_216493</name>
</gene>
<dbReference type="InterPro" id="IPR018247">
    <property type="entry name" value="EF_Hand_1_Ca_BS"/>
</dbReference>
<dbReference type="Proteomes" id="UP000014760">
    <property type="component" value="Unassembled WGS sequence"/>
</dbReference>
<dbReference type="SMART" id="SM00054">
    <property type="entry name" value="EFh"/>
    <property type="match status" value="1"/>
</dbReference>
<name>R7TE12_CAPTE</name>
<dbReference type="EnsemblMetazoa" id="CapteT216493">
    <property type="protein sequence ID" value="CapteP216493"/>
    <property type="gene ID" value="CapteG216493"/>
</dbReference>
<dbReference type="EMBL" id="KB310317">
    <property type="protein sequence ID" value="ELT91959.1"/>
    <property type="molecule type" value="Genomic_DNA"/>
</dbReference>
<accession>R7TE12</accession>
<dbReference type="AlphaFoldDB" id="R7TE12"/>
<evidence type="ECO:0000313" key="4">
    <source>
        <dbReference type="EMBL" id="ELT91959.1"/>
    </source>
</evidence>
<keyword evidence="2" id="KW-0732">Signal</keyword>
<evidence type="ECO:0000313" key="6">
    <source>
        <dbReference type="Proteomes" id="UP000014760"/>
    </source>
</evidence>
<evidence type="ECO:0000313" key="5">
    <source>
        <dbReference type="EnsemblMetazoa" id="CapteP216493"/>
    </source>
</evidence>
<dbReference type="PROSITE" id="PS00018">
    <property type="entry name" value="EF_HAND_1"/>
    <property type="match status" value="1"/>
</dbReference>
<dbReference type="Gene3D" id="1.10.238.10">
    <property type="entry name" value="EF-hand"/>
    <property type="match status" value="1"/>
</dbReference>
<dbReference type="OrthoDB" id="6054703at2759"/>
<dbReference type="InterPro" id="IPR002048">
    <property type="entry name" value="EF_hand_dom"/>
</dbReference>
<reference evidence="6" key="1">
    <citation type="submission" date="2012-12" db="EMBL/GenBank/DDBJ databases">
        <authorList>
            <person name="Hellsten U."/>
            <person name="Grimwood J."/>
            <person name="Chapman J.A."/>
            <person name="Shapiro H."/>
            <person name="Aerts A."/>
            <person name="Otillar R.P."/>
            <person name="Terry A.Y."/>
            <person name="Boore J.L."/>
            <person name="Simakov O."/>
            <person name="Marletaz F."/>
            <person name="Cho S.-J."/>
            <person name="Edsinger-Gonzales E."/>
            <person name="Havlak P."/>
            <person name="Kuo D.-H."/>
            <person name="Larsson T."/>
            <person name="Lv J."/>
            <person name="Arendt D."/>
            <person name="Savage R."/>
            <person name="Osoegawa K."/>
            <person name="de Jong P."/>
            <person name="Lindberg D.R."/>
            <person name="Seaver E.C."/>
            <person name="Weisblat D.A."/>
            <person name="Putnam N.H."/>
            <person name="Grigoriev I.V."/>
            <person name="Rokhsar D.S."/>
        </authorList>
    </citation>
    <scope>NUCLEOTIDE SEQUENCE</scope>
    <source>
        <strain evidence="6">I ESC-2004</strain>
    </source>
</reference>
<sequence length="102" mass="11780">MRRSCSDQIVLVILVFILLPPAAFGWNPRNTHLTGYTKEAQPRVTKRDNTVLLINRFSHVLGTSNSDRSVDRLFKLFDINDNNRIDKDEFRAILQLLDIIPT</sequence>
<dbReference type="SUPFAM" id="SSF47473">
    <property type="entry name" value="EF-hand"/>
    <property type="match status" value="1"/>
</dbReference>
<protein>
    <recommendedName>
        <fullName evidence="3">EF-hand domain-containing protein</fullName>
    </recommendedName>
</protein>
<feature type="chain" id="PRO_5008786906" description="EF-hand domain-containing protein" evidence="2">
    <location>
        <begin position="26"/>
        <end position="102"/>
    </location>
</feature>
<evidence type="ECO:0000256" key="2">
    <source>
        <dbReference type="SAM" id="SignalP"/>
    </source>
</evidence>
<feature type="domain" description="EF-hand" evidence="3">
    <location>
        <begin position="65"/>
        <end position="100"/>
    </location>
</feature>
<reference evidence="4 6" key="2">
    <citation type="journal article" date="2013" name="Nature">
        <title>Insights into bilaterian evolution from three spiralian genomes.</title>
        <authorList>
            <person name="Simakov O."/>
            <person name="Marletaz F."/>
            <person name="Cho S.J."/>
            <person name="Edsinger-Gonzales E."/>
            <person name="Havlak P."/>
            <person name="Hellsten U."/>
            <person name="Kuo D.H."/>
            <person name="Larsson T."/>
            <person name="Lv J."/>
            <person name="Arendt D."/>
            <person name="Savage R."/>
            <person name="Osoegawa K."/>
            <person name="de Jong P."/>
            <person name="Grimwood J."/>
            <person name="Chapman J.A."/>
            <person name="Shapiro H."/>
            <person name="Aerts A."/>
            <person name="Otillar R.P."/>
            <person name="Terry A.Y."/>
            <person name="Boore J.L."/>
            <person name="Grigoriev I.V."/>
            <person name="Lindberg D.R."/>
            <person name="Seaver E.C."/>
            <person name="Weisblat D.A."/>
            <person name="Putnam N.H."/>
            <person name="Rokhsar D.S."/>
        </authorList>
    </citation>
    <scope>NUCLEOTIDE SEQUENCE</scope>
    <source>
        <strain evidence="4 6">I ESC-2004</strain>
    </source>
</reference>
<dbReference type="Pfam" id="PF13405">
    <property type="entry name" value="EF-hand_6"/>
    <property type="match status" value="1"/>
</dbReference>
<keyword evidence="6" id="KW-1185">Reference proteome</keyword>
<dbReference type="InterPro" id="IPR011992">
    <property type="entry name" value="EF-hand-dom_pair"/>
</dbReference>
<dbReference type="HOGENOM" id="CLU_2280091_0_0_1"/>
<proteinExistence type="predicted"/>
<organism evidence="4">
    <name type="scientific">Capitella teleta</name>
    <name type="common">Polychaete worm</name>
    <dbReference type="NCBI Taxonomy" id="283909"/>
    <lineage>
        <taxon>Eukaryota</taxon>
        <taxon>Metazoa</taxon>
        <taxon>Spiralia</taxon>
        <taxon>Lophotrochozoa</taxon>
        <taxon>Annelida</taxon>
        <taxon>Polychaeta</taxon>
        <taxon>Sedentaria</taxon>
        <taxon>Scolecida</taxon>
        <taxon>Capitellidae</taxon>
        <taxon>Capitella</taxon>
    </lineage>
</organism>
<dbReference type="PROSITE" id="PS50222">
    <property type="entry name" value="EF_HAND_2"/>
    <property type="match status" value="1"/>
</dbReference>
<evidence type="ECO:0000259" key="3">
    <source>
        <dbReference type="PROSITE" id="PS50222"/>
    </source>
</evidence>